<feature type="domain" description="Non-haem dioxygenase N-terminal" evidence="4">
    <location>
        <begin position="8"/>
        <end position="78"/>
    </location>
</feature>
<dbReference type="EnsemblPlants" id="PGSC0003DMT400008930">
    <property type="protein sequence ID" value="PGSC0003DMT400008930"/>
    <property type="gene ID" value="PGSC0003DMG400003478"/>
</dbReference>
<dbReference type="GO" id="GO:0046872">
    <property type="term" value="F:metal ion binding"/>
    <property type="evidence" value="ECO:0007669"/>
    <property type="project" value="UniProtKB-KW"/>
</dbReference>
<dbReference type="PaxDb" id="4113-PGSC0003DMT400008930"/>
<keyword evidence="3" id="KW-0408">Iron</keyword>
<name>M0ZVA7_SOLTU</name>
<dbReference type="Pfam" id="PF14226">
    <property type="entry name" value="DIOX_N"/>
    <property type="match status" value="1"/>
</dbReference>
<keyword evidence="1" id="KW-0479">Metal-binding</keyword>
<reference evidence="5" key="2">
    <citation type="submission" date="2015-06" db="UniProtKB">
        <authorList>
            <consortium name="EnsemblPlants"/>
        </authorList>
    </citation>
    <scope>IDENTIFICATION</scope>
    <source>
        <strain evidence="5">DM1-3 516 R44</strain>
    </source>
</reference>
<dbReference type="PANTHER" id="PTHR47990">
    <property type="entry name" value="2-OXOGLUTARATE (2OG) AND FE(II)-DEPENDENT OXYGENASE SUPERFAMILY PROTEIN-RELATED"/>
    <property type="match status" value="1"/>
</dbReference>
<dbReference type="InterPro" id="IPR050231">
    <property type="entry name" value="Iron_ascorbate_oxido_reductase"/>
</dbReference>
<sequence length="251" mass="29008">MASTKVTIPTIDFCDSELKPNTPQWESTKVQVFEALQEFGCFEAIYNKVPNEIREGMFDTLKEVFDFPLPKLIEYREKPFHIYDGQIPSVPLFGSVYSADLVLPNSVETFANTFWSHGNPNFSNVAKSYFKQLMELNDMVEKMVLESLGLKNYTDEFLNSNVYMSRFTNYKAWTNDRLTSAQHRVVTTGDKDRFSVQLFSLLNPDYTVKVPKELVDEEHPLMYKPFKMPEYNKYLMLGAKNGLGVKNYCGL</sequence>
<evidence type="ECO:0000256" key="2">
    <source>
        <dbReference type="ARBA" id="ARBA00022896"/>
    </source>
</evidence>
<evidence type="ECO:0000313" key="6">
    <source>
        <dbReference type="Proteomes" id="UP000011115"/>
    </source>
</evidence>
<evidence type="ECO:0000256" key="1">
    <source>
        <dbReference type="ARBA" id="ARBA00022723"/>
    </source>
</evidence>
<dbReference type="AlphaFoldDB" id="M0ZVA7"/>
<accession>M0ZVA7</accession>
<keyword evidence="2" id="KW-0847">Vitamin C</keyword>
<dbReference type="InterPro" id="IPR027443">
    <property type="entry name" value="IPNS-like_sf"/>
</dbReference>
<protein>
    <submittedName>
        <fullName evidence="5">Oxidoreductase, 2OG-Fe(II) oxygenase family protein</fullName>
    </submittedName>
</protein>
<dbReference type="Proteomes" id="UP000011115">
    <property type="component" value="Unassembled WGS sequence"/>
</dbReference>
<dbReference type="eggNOG" id="KOG0143">
    <property type="taxonomic scope" value="Eukaryota"/>
</dbReference>
<dbReference type="GO" id="GO:0016706">
    <property type="term" value="F:2-oxoglutarate-dependent dioxygenase activity"/>
    <property type="evidence" value="ECO:0000318"/>
    <property type="project" value="GO_Central"/>
</dbReference>
<evidence type="ECO:0000256" key="3">
    <source>
        <dbReference type="ARBA" id="ARBA00023004"/>
    </source>
</evidence>
<dbReference type="OMA" id="NCICTIA"/>
<dbReference type="Gramene" id="PGSC0003DMT400008930">
    <property type="protein sequence ID" value="PGSC0003DMT400008930"/>
    <property type="gene ID" value="PGSC0003DMG400003478"/>
</dbReference>
<dbReference type="SUPFAM" id="SSF51197">
    <property type="entry name" value="Clavaminate synthase-like"/>
    <property type="match status" value="1"/>
</dbReference>
<reference evidence="6" key="1">
    <citation type="journal article" date="2011" name="Nature">
        <title>Genome sequence and analysis of the tuber crop potato.</title>
        <authorList>
            <consortium name="The Potato Genome Sequencing Consortium"/>
        </authorList>
    </citation>
    <scope>NUCLEOTIDE SEQUENCE [LARGE SCALE GENOMIC DNA]</scope>
    <source>
        <strain evidence="6">cv. DM1-3 516 R44</strain>
    </source>
</reference>
<keyword evidence="6" id="KW-1185">Reference proteome</keyword>
<organism evidence="5 6">
    <name type="scientific">Solanum tuberosum</name>
    <name type="common">Potato</name>
    <dbReference type="NCBI Taxonomy" id="4113"/>
    <lineage>
        <taxon>Eukaryota</taxon>
        <taxon>Viridiplantae</taxon>
        <taxon>Streptophyta</taxon>
        <taxon>Embryophyta</taxon>
        <taxon>Tracheophyta</taxon>
        <taxon>Spermatophyta</taxon>
        <taxon>Magnoliopsida</taxon>
        <taxon>eudicotyledons</taxon>
        <taxon>Gunneridae</taxon>
        <taxon>Pentapetalae</taxon>
        <taxon>asterids</taxon>
        <taxon>lamiids</taxon>
        <taxon>Solanales</taxon>
        <taxon>Solanaceae</taxon>
        <taxon>Solanoideae</taxon>
        <taxon>Solaneae</taxon>
        <taxon>Solanum</taxon>
    </lineage>
</organism>
<dbReference type="InterPro" id="IPR026992">
    <property type="entry name" value="DIOX_N"/>
</dbReference>
<dbReference type="InParanoid" id="M0ZVA7"/>
<dbReference type="GO" id="GO:0031418">
    <property type="term" value="F:L-ascorbic acid binding"/>
    <property type="evidence" value="ECO:0007669"/>
    <property type="project" value="UniProtKB-KW"/>
</dbReference>
<evidence type="ECO:0000313" key="5">
    <source>
        <dbReference type="EnsemblPlants" id="PGSC0003DMT400008930"/>
    </source>
</evidence>
<proteinExistence type="predicted"/>
<evidence type="ECO:0000259" key="4">
    <source>
        <dbReference type="Pfam" id="PF14226"/>
    </source>
</evidence>
<dbReference type="HOGENOM" id="CLU_010119_3_1_1"/>
<dbReference type="Gene3D" id="2.60.120.330">
    <property type="entry name" value="B-lactam Antibiotic, Isopenicillin N Synthase, Chain"/>
    <property type="match status" value="2"/>
</dbReference>